<evidence type="ECO:0000313" key="3">
    <source>
        <dbReference type="Proteomes" id="UP000006729"/>
    </source>
</evidence>
<dbReference type="InParanoid" id="A0A3N7G3M1"/>
<name>A0A3N7G3M1_POPTR</name>
<organism evidence="2 3">
    <name type="scientific">Populus trichocarpa</name>
    <name type="common">Western balsam poplar</name>
    <name type="synonym">Populus balsamifera subsp. trichocarpa</name>
    <dbReference type="NCBI Taxonomy" id="3694"/>
    <lineage>
        <taxon>Eukaryota</taxon>
        <taxon>Viridiplantae</taxon>
        <taxon>Streptophyta</taxon>
        <taxon>Embryophyta</taxon>
        <taxon>Tracheophyta</taxon>
        <taxon>Spermatophyta</taxon>
        <taxon>Magnoliopsida</taxon>
        <taxon>eudicotyledons</taxon>
        <taxon>Gunneridae</taxon>
        <taxon>Pentapetalae</taxon>
        <taxon>rosids</taxon>
        <taxon>fabids</taxon>
        <taxon>Malpighiales</taxon>
        <taxon>Salicaceae</taxon>
        <taxon>Saliceae</taxon>
        <taxon>Populus</taxon>
    </lineage>
</organism>
<dbReference type="AlphaFoldDB" id="A0A3N7G3M1"/>
<dbReference type="STRING" id="3694.A0A3N7G3M1"/>
<dbReference type="Pfam" id="PF12298">
    <property type="entry name" value="Bot1p"/>
    <property type="match status" value="1"/>
</dbReference>
<reference evidence="2 3" key="1">
    <citation type="journal article" date="2006" name="Science">
        <title>The genome of black cottonwood, Populus trichocarpa (Torr. &amp; Gray).</title>
        <authorList>
            <person name="Tuskan G.A."/>
            <person name="Difazio S."/>
            <person name="Jansson S."/>
            <person name="Bohlmann J."/>
            <person name="Grigoriev I."/>
            <person name="Hellsten U."/>
            <person name="Putnam N."/>
            <person name="Ralph S."/>
            <person name="Rombauts S."/>
            <person name="Salamov A."/>
            <person name="Schein J."/>
            <person name="Sterck L."/>
            <person name="Aerts A."/>
            <person name="Bhalerao R.R."/>
            <person name="Bhalerao R.P."/>
            <person name="Blaudez D."/>
            <person name="Boerjan W."/>
            <person name="Brun A."/>
            <person name="Brunner A."/>
            <person name="Busov V."/>
            <person name="Campbell M."/>
            <person name="Carlson J."/>
            <person name="Chalot M."/>
            <person name="Chapman J."/>
            <person name="Chen G.L."/>
            <person name="Cooper D."/>
            <person name="Coutinho P.M."/>
            <person name="Couturier J."/>
            <person name="Covert S."/>
            <person name="Cronk Q."/>
            <person name="Cunningham R."/>
            <person name="Davis J."/>
            <person name="Degroeve S."/>
            <person name="Dejardin A."/>
            <person name="Depamphilis C."/>
            <person name="Detter J."/>
            <person name="Dirks B."/>
            <person name="Dubchak I."/>
            <person name="Duplessis S."/>
            <person name="Ehlting J."/>
            <person name="Ellis B."/>
            <person name="Gendler K."/>
            <person name="Goodstein D."/>
            <person name="Gribskov M."/>
            <person name="Grimwood J."/>
            <person name="Groover A."/>
            <person name="Gunter L."/>
            <person name="Hamberger B."/>
            <person name="Heinze B."/>
            <person name="Helariutta Y."/>
            <person name="Henrissat B."/>
            <person name="Holligan D."/>
            <person name="Holt R."/>
            <person name="Huang W."/>
            <person name="Islam-Faridi N."/>
            <person name="Jones S."/>
            <person name="Jones-Rhoades M."/>
            <person name="Jorgensen R."/>
            <person name="Joshi C."/>
            <person name="Kangasjarvi J."/>
            <person name="Karlsson J."/>
            <person name="Kelleher C."/>
            <person name="Kirkpatrick R."/>
            <person name="Kirst M."/>
            <person name="Kohler A."/>
            <person name="Kalluri U."/>
            <person name="Larimer F."/>
            <person name="Leebens-Mack J."/>
            <person name="Leple J.C."/>
            <person name="Locascio P."/>
            <person name="Lou Y."/>
            <person name="Lucas S."/>
            <person name="Martin F."/>
            <person name="Montanini B."/>
            <person name="Napoli C."/>
            <person name="Nelson D.R."/>
            <person name="Nelson C."/>
            <person name="Nieminen K."/>
            <person name="Nilsson O."/>
            <person name="Pereda V."/>
            <person name="Peter G."/>
            <person name="Philippe R."/>
            <person name="Pilate G."/>
            <person name="Poliakov A."/>
            <person name="Razumovskaya J."/>
            <person name="Richardson P."/>
            <person name="Rinaldi C."/>
            <person name="Ritland K."/>
            <person name="Rouze P."/>
            <person name="Ryaboy D."/>
            <person name="Schmutz J."/>
            <person name="Schrader J."/>
            <person name="Segerman B."/>
            <person name="Shin H."/>
            <person name="Siddiqui A."/>
            <person name="Sterky F."/>
            <person name="Terry A."/>
            <person name="Tsai C.J."/>
            <person name="Uberbacher E."/>
            <person name="Unneberg P."/>
            <person name="Vahala J."/>
            <person name="Wall K."/>
            <person name="Wessler S."/>
            <person name="Yang G."/>
            <person name="Yin T."/>
            <person name="Douglas C."/>
            <person name="Marra M."/>
            <person name="Sandberg G."/>
            <person name="Van de Peer Y."/>
            <person name="Rokhsar D."/>
        </authorList>
    </citation>
    <scope>NUCLEOTIDE SEQUENCE [LARGE SCALE GENOMIC DNA]</scope>
    <source>
        <strain evidence="3">cv. Nisqually</strain>
    </source>
</reference>
<protein>
    <submittedName>
        <fullName evidence="2">Uncharacterized protein</fullName>
    </submittedName>
</protein>
<dbReference type="Proteomes" id="UP000006729">
    <property type="component" value="Chromosome 17"/>
</dbReference>
<dbReference type="PANTHER" id="PTHR35476">
    <property type="entry name" value="MUCIN-LIKE PROTEIN"/>
    <property type="match status" value="1"/>
</dbReference>
<keyword evidence="3" id="KW-1185">Reference proteome</keyword>
<feature type="region of interest" description="Disordered" evidence="1">
    <location>
        <begin position="84"/>
        <end position="116"/>
    </location>
</feature>
<gene>
    <name evidence="2" type="ORF">POPTR_017G017866</name>
</gene>
<sequence length="140" mass="15773">MKQIREPGAGGSYLKDSEKSEMYRLHKEIPGVYTVETLAKDYSIMRQRVHAILWLKEIEEKEEKKLGHPLDVSTELLLDNFADSTQSRTKQRESIESNNGNRGDKAKDFAESNSSGVKYSVQAKVPVTCVGKRGQLVSNN</sequence>
<dbReference type="PANTHER" id="PTHR35476:SF3">
    <property type="entry name" value="SMALL RIBOSOMAL SUBUNIT PROTEIN MS75"/>
    <property type="match status" value="1"/>
</dbReference>
<dbReference type="EMBL" id="CM009306">
    <property type="protein sequence ID" value="RQP01800.1"/>
    <property type="molecule type" value="Genomic_DNA"/>
</dbReference>
<dbReference type="InterPro" id="IPR052851">
    <property type="entry name" value="GCD1_mitochondrial"/>
</dbReference>
<accession>A0A3N7G3M1</accession>
<evidence type="ECO:0000256" key="1">
    <source>
        <dbReference type="SAM" id="MobiDB-lite"/>
    </source>
</evidence>
<evidence type="ECO:0000313" key="2">
    <source>
        <dbReference type="EMBL" id="RQP01800.1"/>
    </source>
</evidence>
<proteinExistence type="predicted"/>